<dbReference type="OrthoDB" id="3259825at2759"/>
<dbReference type="Proteomes" id="UP000054166">
    <property type="component" value="Unassembled WGS sequence"/>
</dbReference>
<feature type="compositionally biased region" description="Low complexity" evidence="1">
    <location>
        <begin position="245"/>
        <end position="255"/>
    </location>
</feature>
<feature type="compositionally biased region" description="Polar residues" evidence="1">
    <location>
        <begin position="518"/>
        <end position="539"/>
    </location>
</feature>
<evidence type="ECO:0000313" key="3">
    <source>
        <dbReference type="Proteomes" id="UP000054166"/>
    </source>
</evidence>
<reference evidence="2 3" key="1">
    <citation type="submission" date="2014-04" db="EMBL/GenBank/DDBJ databases">
        <authorList>
            <consortium name="DOE Joint Genome Institute"/>
            <person name="Kuo A."/>
            <person name="Tarkka M."/>
            <person name="Buscot F."/>
            <person name="Kohler A."/>
            <person name="Nagy L.G."/>
            <person name="Floudas D."/>
            <person name="Copeland A."/>
            <person name="Barry K.W."/>
            <person name="Cichocki N."/>
            <person name="Veneault-Fourrey C."/>
            <person name="LaButti K."/>
            <person name="Lindquist E.A."/>
            <person name="Lipzen A."/>
            <person name="Lundell T."/>
            <person name="Morin E."/>
            <person name="Murat C."/>
            <person name="Sun H."/>
            <person name="Tunlid A."/>
            <person name="Henrissat B."/>
            <person name="Grigoriev I.V."/>
            <person name="Hibbett D.S."/>
            <person name="Martin F."/>
            <person name="Nordberg H.P."/>
            <person name="Cantor M.N."/>
            <person name="Hua S.X."/>
        </authorList>
    </citation>
    <scope>NUCLEOTIDE SEQUENCE [LARGE SCALE GENOMIC DNA]</scope>
    <source>
        <strain evidence="2 3">F 1598</strain>
    </source>
</reference>
<feature type="compositionally biased region" description="Basic and acidic residues" evidence="1">
    <location>
        <begin position="1140"/>
        <end position="1154"/>
    </location>
</feature>
<keyword evidence="3" id="KW-1185">Reference proteome</keyword>
<feature type="compositionally biased region" description="Low complexity" evidence="1">
    <location>
        <begin position="1390"/>
        <end position="1400"/>
    </location>
</feature>
<feature type="region of interest" description="Disordered" evidence="1">
    <location>
        <begin position="115"/>
        <end position="192"/>
    </location>
</feature>
<feature type="compositionally biased region" description="Polar residues" evidence="1">
    <location>
        <begin position="205"/>
        <end position="232"/>
    </location>
</feature>
<feature type="compositionally biased region" description="Polar residues" evidence="1">
    <location>
        <begin position="627"/>
        <end position="663"/>
    </location>
</feature>
<dbReference type="EMBL" id="KN833002">
    <property type="protein sequence ID" value="KIM80799.1"/>
    <property type="molecule type" value="Genomic_DNA"/>
</dbReference>
<feature type="compositionally biased region" description="Polar residues" evidence="1">
    <location>
        <begin position="1076"/>
        <end position="1085"/>
    </location>
</feature>
<feature type="compositionally biased region" description="Pro residues" evidence="1">
    <location>
        <begin position="891"/>
        <end position="902"/>
    </location>
</feature>
<feature type="compositionally biased region" description="Low complexity" evidence="1">
    <location>
        <begin position="161"/>
        <end position="185"/>
    </location>
</feature>
<feature type="compositionally biased region" description="Polar residues" evidence="1">
    <location>
        <begin position="1229"/>
        <end position="1238"/>
    </location>
</feature>
<organism evidence="2 3">
    <name type="scientific">Piloderma croceum (strain F 1598)</name>
    <dbReference type="NCBI Taxonomy" id="765440"/>
    <lineage>
        <taxon>Eukaryota</taxon>
        <taxon>Fungi</taxon>
        <taxon>Dikarya</taxon>
        <taxon>Basidiomycota</taxon>
        <taxon>Agaricomycotina</taxon>
        <taxon>Agaricomycetes</taxon>
        <taxon>Agaricomycetidae</taxon>
        <taxon>Atheliales</taxon>
        <taxon>Atheliaceae</taxon>
        <taxon>Piloderma</taxon>
    </lineage>
</organism>
<evidence type="ECO:0000256" key="1">
    <source>
        <dbReference type="SAM" id="MobiDB-lite"/>
    </source>
</evidence>
<protein>
    <submittedName>
        <fullName evidence="2">Uncharacterized protein</fullName>
    </submittedName>
</protein>
<dbReference type="HOGENOM" id="CLU_250677_0_0_1"/>
<feature type="compositionally biased region" description="Low complexity" evidence="1">
    <location>
        <begin position="324"/>
        <end position="339"/>
    </location>
</feature>
<gene>
    <name evidence="2" type="ORF">PILCRDRAFT_822076</name>
</gene>
<reference evidence="3" key="2">
    <citation type="submission" date="2015-01" db="EMBL/GenBank/DDBJ databases">
        <title>Evolutionary Origins and Diversification of the Mycorrhizal Mutualists.</title>
        <authorList>
            <consortium name="DOE Joint Genome Institute"/>
            <consortium name="Mycorrhizal Genomics Consortium"/>
            <person name="Kohler A."/>
            <person name="Kuo A."/>
            <person name="Nagy L.G."/>
            <person name="Floudas D."/>
            <person name="Copeland A."/>
            <person name="Barry K.W."/>
            <person name="Cichocki N."/>
            <person name="Veneault-Fourrey C."/>
            <person name="LaButti K."/>
            <person name="Lindquist E.A."/>
            <person name="Lipzen A."/>
            <person name="Lundell T."/>
            <person name="Morin E."/>
            <person name="Murat C."/>
            <person name="Riley R."/>
            <person name="Ohm R."/>
            <person name="Sun H."/>
            <person name="Tunlid A."/>
            <person name="Henrissat B."/>
            <person name="Grigoriev I.V."/>
            <person name="Hibbett D.S."/>
            <person name="Martin F."/>
        </authorList>
    </citation>
    <scope>NUCLEOTIDE SEQUENCE [LARGE SCALE GENOMIC DNA]</scope>
    <source>
        <strain evidence="3">F 1598</strain>
    </source>
</reference>
<feature type="compositionally biased region" description="Polar residues" evidence="1">
    <location>
        <begin position="118"/>
        <end position="127"/>
    </location>
</feature>
<accession>A0A0C3FM12</accession>
<feature type="region of interest" description="Disordered" evidence="1">
    <location>
        <begin position="1380"/>
        <end position="1433"/>
    </location>
</feature>
<feature type="region of interest" description="Disordered" evidence="1">
    <location>
        <begin position="488"/>
        <end position="589"/>
    </location>
</feature>
<dbReference type="InParanoid" id="A0A0C3FM12"/>
<sequence>MHRFRKKSDASTKRGQVGVGGAGLAFELLDTSPLRPALVVNDSLTELPPASNFRTSLILPELTRRFTLLRTSSGQPLSIVQLKNRFAEQRARGAQNQISEEEEDMILETLGKIHSSESENGNGSATNGDAHHGREETDGEESSNSRESAVAGSDYHGPYERSPSNTTASSFSPSGSSVRSSPSSRSAKRYSNNLWSGRMRDYNYNRSRSGSQRSVLSVTPAESSVVVQGNSRYSDRPITPDGEASVTSSSIPSSSMNDKTPVVRSAPLNPPGPYMDHSPSAAEYRISRALNPAALKRASLALEEALKEIEEEIGEEAEDEIVMPRSAPASRRRYSQQSQFSGDSAEGPADVQQRSGSYEAGTAISPEKHNADAEIQRASPVPSYGGYPGTVSPSPRLPGYIPGMPRPMTPRDPLFDSDDQSRPHSTTPRPISPHLPGLNGHSSPMTPTSIVAGLMRRDSNASTTYSPMSLNGTFLFDDQRGSTDLTMEDALSSPIPNRRRPASPLAGPAYQPMAVSSRPGTPSNVTWNTPSNSFNSNVAKTHGRNESADSGRSGGSSSMDENPVAVVDRSNSTAGRSLRSPDPHLIDRGQLTTASSFDWGSEPSMNRTPAVIPNIELDAPAAPANRSAHSPTPTQSRSPPLSVANDLSSNVASRRTSRQNVPSPFNFGSAHSLNFSPRANSSRSSVASAGSSYHSDDGSHKKDFDLFSDVEAQYPTWHDVSSTAKTSAMIHDESQDESEAEDIISRYAGLTKLDFVAIQEKLVGAAVAKASTPDPRERVPSLRRRRPSTSQSNYSLNGRDNKATTQASQIQAQAQGQSQNPTSAAYASMNADNAIKADIPQDPVTTVQTPPTQPIKEEPATSRQWRDLSPSSRRNRDLAQALFGEDSNGIPPAPTQPAPIPPQKSLRAAYHQPSPSTPTLLERSPTHVRSATEEPAPVVSPTSPYPAPMTRNPSILRSPQMSVNQTDLAREVQRKTEAATASLKRGPSAKYHDANISSISLARKRITPHQISTPHLVSASTSMDTIPLRSPSVTSGNAPPQKPAKLGQRIRRWGTLRSKPTMPTGEEITPFPLDAQPQSPLAQSARYVTSDVNIPQAPASASLAESGKPKDPLPSPPATAGPGLKGFMSRFRKPRTTDMSPERDRRSIEQDRRSRPPISTPLSATSTSPLNEFVFPRQDLPNQSRSTPAGKPAFQNPASSDIIHPEPRTPAPLAEWGGPSKSADPPRQAGQSETNANDTLALKQLFDAASNLGLDQTALNDLLARSGSTSSRSTAGWTMLTRNNSAATSSRPTTQNESTMGRARSPMMSEDSPTMDGFLERDEDTVISNVVPRKREQPPRARIERENGEAETNAVVRRTIIFPSESRTSTIDLNILMRKNSSSVRRHRSASAGSITSSSRSVHDRAPTPPPPRSSAARRFSHDASPPVPHLPVSLSSRAESLFPLATPRPTAAGPPMEKSSSAYDSLYEMYAGDRATLAFSDGEISPTFPPDAQGRPELTRGVEVIEMANGETIWSIVNGLRDEDVESSYASRSSFASDSSMQQQTDNVQVFFKEHGRMGSKGSNSSFLARKKLPAAKNRPETKVFYSSSNQIGRLIENLSEGQEAGSFNFVPTKAPGHSNPPSFHSEGSMHWTVEERLEHMLGSIGNP</sequence>
<evidence type="ECO:0000313" key="2">
    <source>
        <dbReference type="EMBL" id="KIM80799.1"/>
    </source>
</evidence>
<feature type="region of interest" description="Disordered" evidence="1">
    <location>
        <begin position="766"/>
        <end position="825"/>
    </location>
</feature>
<feature type="region of interest" description="Disordered" evidence="1">
    <location>
        <begin position="205"/>
        <end position="279"/>
    </location>
</feature>
<feature type="compositionally biased region" description="Low complexity" evidence="1">
    <location>
        <begin position="1156"/>
        <end position="1169"/>
    </location>
</feature>
<feature type="region of interest" description="Disordered" evidence="1">
    <location>
        <begin position="1026"/>
        <end position="1085"/>
    </location>
</feature>
<feature type="region of interest" description="Disordered" evidence="1">
    <location>
        <begin position="1283"/>
        <end position="1312"/>
    </location>
</feature>
<feature type="compositionally biased region" description="Low complexity" evidence="1">
    <location>
        <begin position="803"/>
        <end position="819"/>
    </location>
</feature>
<feature type="compositionally biased region" description="Polar residues" evidence="1">
    <location>
        <begin position="1283"/>
        <end position="1299"/>
    </location>
</feature>
<name>A0A0C3FM12_PILCF</name>
<feature type="compositionally biased region" description="Basic and acidic residues" evidence="1">
    <location>
        <begin position="855"/>
        <end position="866"/>
    </location>
</feature>
<feature type="region of interest" description="Disordered" evidence="1">
    <location>
        <begin position="378"/>
        <end position="448"/>
    </location>
</feature>
<feature type="compositionally biased region" description="Low complexity" evidence="1">
    <location>
        <begin position="676"/>
        <end position="693"/>
    </location>
</feature>
<feature type="region of interest" description="Disordered" evidence="1">
    <location>
        <begin position="840"/>
        <end position="946"/>
    </location>
</feature>
<feature type="region of interest" description="Disordered" evidence="1">
    <location>
        <begin position="622"/>
        <end position="699"/>
    </location>
</feature>
<feature type="region of interest" description="Disordered" evidence="1">
    <location>
        <begin position="317"/>
        <end position="358"/>
    </location>
</feature>
<feature type="region of interest" description="Disordered" evidence="1">
    <location>
        <begin position="1099"/>
        <end position="1238"/>
    </location>
</feature>
<proteinExistence type="predicted"/>
<dbReference type="STRING" id="765440.A0A0C3FM12"/>